<evidence type="ECO:0008006" key="4">
    <source>
        <dbReference type="Google" id="ProtNLM"/>
    </source>
</evidence>
<dbReference type="EMBL" id="PVBR01000001">
    <property type="protein sequence ID" value="PRD45938.1"/>
    <property type="molecule type" value="Genomic_DNA"/>
</dbReference>
<dbReference type="RefSeq" id="WP_105740235.1">
    <property type="nucleotide sequence ID" value="NZ_PVBR01000001.1"/>
</dbReference>
<organism evidence="2 3">
    <name type="scientific">Phyllobacterium phragmitis</name>
    <dbReference type="NCBI Taxonomy" id="2670329"/>
    <lineage>
        <taxon>Bacteria</taxon>
        <taxon>Pseudomonadati</taxon>
        <taxon>Pseudomonadota</taxon>
        <taxon>Alphaproteobacteria</taxon>
        <taxon>Hyphomicrobiales</taxon>
        <taxon>Phyllobacteriaceae</taxon>
        <taxon>Phyllobacterium</taxon>
    </lineage>
</organism>
<evidence type="ECO:0000313" key="3">
    <source>
        <dbReference type="Proteomes" id="UP000239434"/>
    </source>
</evidence>
<sequence>MARKRRSSKRSPASGITLLAILAMGAAGWWSTYEGKHSRTDFSRFFSQFSTQKEAGAKVSRPKETITNRAQAKAAPSQNDIPRPSAPVGSNPSSSRPSSSGNATTQVAAVKPPAPFSKAPLAKSGETKRAARNIPAGRASPDTTPSVIYARKRITIRKRAWDKAASVGTVEKGREMRSYGKTGKWHRVVVPSTAMIGWVHEDMLATSQPRSLITGSIFKTPIKPEISAPNPPPMPVKGK</sequence>
<feature type="compositionally biased region" description="Low complexity" evidence="1">
    <location>
        <begin position="89"/>
        <end position="102"/>
    </location>
</feature>
<gene>
    <name evidence="2" type="ORF">C5748_02035</name>
</gene>
<feature type="compositionally biased region" description="Polar residues" evidence="1">
    <location>
        <begin position="67"/>
        <end position="80"/>
    </location>
</feature>
<reference evidence="2 3" key="1">
    <citation type="submission" date="2018-02" db="EMBL/GenBank/DDBJ databases">
        <title>The draft genome of Phyllobacterium sp. 1N-3.</title>
        <authorList>
            <person name="Liu L."/>
            <person name="Li L."/>
            <person name="Zhang X."/>
            <person name="Wang T."/>
            <person name="Liang L."/>
        </authorList>
    </citation>
    <scope>NUCLEOTIDE SEQUENCE [LARGE SCALE GENOMIC DNA]</scope>
    <source>
        <strain evidence="2 3">1N-3</strain>
    </source>
</reference>
<keyword evidence="3" id="KW-1185">Reference proteome</keyword>
<dbReference type="Proteomes" id="UP000239434">
    <property type="component" value="Unassembled WGS sequence"/>
</dbReference>
<evidence type="ECO:0000313" key="2">
    <source>
        <dbReference type="EMBL" id="PRD45938.1"/>
    </source>
</evidence>
<evidence type="ECO:0000256" key="1">
    <source>
        <dbReference type="SAM" id="MobiDB-lite"/>
    </source>
</evidence>
<feature type="region of interest" description="Disordered" evidence="1">
    <location>
        <begin position="51"/>
        <end position="145"/>
    </location>
</feature>
<comment type="caution">
    <text evidence="2">The sequence shown here is derived from an EMBL/GenBank/DDBJ whole genome shotgun (WGS) entry which is preliminary data.</text>
</comment>
<proteinExistence type="predicted"/>
<dbReference type="Gene3D" id="2.30.30.40">
    <property type="entry name" value="SH3 Domains"/>
    <property type="match status" value="1"/>
</dbReference>
<accession>A0A2S9IZL1</accession>
<protein>
    <recommendedName>
        <fullName evidence="4">SH3b domain-containing protein</fullName>
    </recommendedName>
</protein>
<name>A0A2S9IZL1_9HYPH</name>
<dbReference type="AlphaFoldDB" id="A0A2S9IZL1"/>